<protein>
    <recommendedName>
        <fullName evidence="1">GH18 domain-containing protein</fullName>
    </recommendedName>
</protein>
<dbReference type="InterPro" id="IPR017853">
    <property type="entry name" value="GH"/>
</dbReference>
<dbReference type="GO" id="GO:0005975">
    <property type="term" value="P:carbohydrate metabolic process"/>
    <property type="evidence" value="ECO:0007669"/>
    <property type="project" value="InterPro"/>
</dbReference>
<dbReference type="Pfam" id="PF00704">
    <property type="entry name" value="Glyco_hydro_18"/>
    <property type="match status" value="1"/>
</dbReference>
<proteinExistence type="predicted"/>
<dbReference type="PROSITE" id="PS51910">
    <property type="entry name" value="GH18_2"/>
    <property type="match status" value="1"/>
</dbReference>
<dbReference type="GO" id="GO:0008061">
    <property type="term" value="F:chitin binding"/>
    <property type="evidence" value="ECO:0007669"/>
    <property type="project" value="TreeGrafter"/>
</dbReference>
<dbReference type="InterPro" id="IPR050314">
    <property type="entry name" value="Glycosyl_Hydrlase_18"/>
</dbReference>
<dbReference type="PANTHER" id="PTHR11177:SF360">
    <property type="entry name" value="CHITINASE 4-RELATED"/>
    <property type="match status" value="1"/>
</dbReference>
<dbReference type="OrthoDB" id="76388at2759"/>
<dbReference type="EMBL" id="CAJHNH020000548">
    <property type="protein sequence ID" value="CAG5118402.1"/>
    <property type="molecule type" value="Genomic_DNA"/>
</dbReference>
<sequence>WPVASLRFCYFRRTATLRTNIAKFQIADIDYTLCTHYVYGYAQIDNISRTIVAQDPTTEEGTDGLYRQFVTAKIRFPSIKTMLSLGGPGIEAVRQLESMGRNDMILQGVALSVVPFLRMRGFDGLEVDWATYTETAKNTHARLLT</sequence>
<feature type="non-terminal residue" evidence="2">
    <location>
        <position position="145"/>
    </location>
</feature>
<dbReference type="AlphaFoldDB" id="A0A8S3YSG3"/>
<name>A0A8S3YSG3_9EUPU</name>
<keyword evidence="3" id="KW-1185">Reference proteome</keyword>
<reference evidence="2" key="1">
    <citation type="submission" date="2021-04" db="EMBL/GenBank/DDBJ databases">
        <authorList>
            <consortium name="Molecular Ecology Group"/>
        </authorList>
    </citation>
    <scope>NUCLEOTIDE SEQUENCE</scope>
</reference>
<dbReference type="SUPFAM" id="SSF51445">
    <property type="entry name" value="(Trans)glycosidases"/>
    <property type="match status" value="1"/>
</dbReference>
<feature type="non-terminal residue" evidence="2">
    <location>
        <position position="1"/>
    </location>
</feature>
<dbReference type="GO" id="GO:0005576">
    <property type="term" value="C:extracellular region"/>
    <property type="evidence" value="ECO:0007669"/>
    <property type="project" value="TreeGrafter"/>
</dbReference>
<evidence type="ECO:0000313" key="3">
    <source>
        <dbReference type="Proteomes" id="UP000678393"/>
    </source>
</evidence>
<dbReference type="GO" id="GO:0004568">
    <property type="term" value="F:chitinase activity"/>
    <property type="evidence" value="ECO:0007669"/>
    <property type="project" value="TreeGrafter"/>
</dbReference>
<dbReference type="PANTHER" id="PTHR11177">
    <property type="entry name" value="CHITINASE"/>
    <property type="match status" value="1"/>
</dbReference>
<evidence type="ECO:0000313" key="2">
    <source>
        <dbReference type="EMBL" id="CAG5118402.1"/>
    </source>
</evidence>
<feature type="domain" description="GH18" evidence="1">
    <location>
        <begin position="5"/>
        <end position="145"/>
    </location>
</feature>
<dbReference type="GO" id="GO:0006032">
    <property type="term" value="P:chitin catabolic process"/>
    <property type="evidence" value="ECO:0007669"/>
    <property type="project" value="TreeGrafter"/>
</dbReference>
<dbReference type="InterPro" id="IPR001223">
    <property type="entry name" value="Glyco_hydro18_cat"/>
</dbReference>
<dbReference type="Gene3D" id="3.20.20.80">
    <property type="entry name" value="Glycosidases"/>
    <property type="match status" value="1"/>
</dbReference>
<comment type="caution">
    <text evidence="2">The sequence shown here is derived from an EMBL/GenBank/DDBJ whole genome shotgun (WGS) entry which is preliminary data.</text>
</comment>
<gene>
    <name evidence="2" type="ORF">CUNI_LOCUS3960</name>
</gene>
<dbReference type="Proteomes" id="UP000678393">
    <property type="component" value="Unassembled WGS sequence"/>
</dbReference>
<organism evidence="2 3">
    <name type="scientific">Candidula unifasciata</name>
    <dbReference type="NCBI Taxonomy" id="100452"/>
    <lineage>
        <taxon>Eukaryota</taxon>
        <taxon>Metazoa</taxon>
        <taxon>Spiralia</taxon>
        <taxon>Lophotrochozoa</taxon>
        <taxon>Mollusca</taxon>
        <taxon>Gastropoda</taxon>
        <taxon>Heterobranchia</taxon>
        <taxon>Euthyneura</taxon>
        <taxon>Panpulmonata</taxon>
        <taxon>Eupulmonata</taxon>
        <taxon>Stylommatophora</taxon>
        <taxon>Helicina</taxon>
        <taxon>Helicoidea</taxon>
        <taxon>Geomitridae</taxon>
        <taxon>Candidula</taxon>
    </lineage>
</organism>
<evidence type="ECO:0000259" key="1">
    <source>
        <dbReference type="PROSITE" id="PS51910"/>
    </source>
</evidence>
<accession>A0A8S3YSG3</accession>